<organism evidence="1 2">
    <name type="scientific">Cylicocyclus nassatus</name>
    <name type="common">Nematode worm</name>
    <dbReference type="NCBI Taxonomy" id="53992"/>
    <lineage>
        <taxon>Eukaryota</taxon>
        <taxon>Metazoa</taxon>
        <taxon>Ecdysozoa</taxon>
        <taxon>Nematoda</taxon>
        <taxon>Chromadorea</taxon>
        <taxon>Rhabditida</taxon>
        <taxon>Rhabditina</taxon>
        <taxon>Rhabditomorpha</taxon>
        <taxon>Strongyloidea</taxon>
        <taxon>Strongylidae</taxon>
        <taxon>Cylicocyclus</taxon>
    </lineage>
</organism>
<comment type="caution">
    <text evidence="1">The sequence shown here is derived from an EMBL/GenBank/DDBJ whole genome shotgun (WGS) entry which is preliminary data.</text>
</comment>
<evidence type="ECO:0000313" key="1">
    <source>
        <dbReference type="EMBL" id="CAJ0592568.1"/>
    </source>
</evidence>
<name>A0AA36GJM1_CYLNA</name>
<evidence type="ECO:0000313" key="2">
    <source>
        <dbReference type="Proteomes" id="UP001176961"/>
    </source>
</evidence>
<proteinExistence type="predicted"/>
<dbReference type="AlphaFoldDB" id="A0AA36GJM1"/>
<keyword evidence="2" id="KW-1185">Reference proteome</keyword>
<sequence length="67" mass="7594">MNWITAILGKSVCKTLSQSQRGGVELRYMNCSQHLNRDEVHVKRVAAVRFLALEELDQDSVFDTVVS</sequence>
<dbReference type="Proteomes" id="UP001176961">
    <property type="component" value="Unassembled WGS sequence"/>
</dbReference>
<gene>
    <name evidence="1" type="ORF">CYNAS_LOCUS4551</name>
</gene>
<accession>A0AA36GJM1</accession>
<protein>
    <submittedName>
        <fullName evidence="1">Uncharacterized protein</fullName>
    </submittedName>
</protein>
<dbReference type="EMBL" id="CATQJL010000112">
    <property type="protein sequence ID" value="CAJ0592568.1"/>
    <property type="molecule type" value="Genomic_DNA"/>
</dbReference>
<reference evidence="1" key="1">
    <citation type="submission" date="2023-07" db="EMBL/GenBank/DDBJ databases">
        <authorList>
            <consortium name="CYATHOMIX"/>
        </authorList>
    </citation>
    <scope>NUCLEOTIDE SEQUENCE</scope>
    <source>
        <strain evidence="1">N/A</strain>
    </source>
</reference>